<feature type="region of interest" description="Disordered" evidence="1">
    <location>
        <begin position="1"/>
        <end position="28"/>
    </location>
</feature>
<keyword evidence="3" id="KW-1185">Reference proteome</keyword>
<evidence type="ECO:0000256" key="1">
    <source>
        <dbReference type="SAM" id="MobiDB-lite"/>
    </source>
</evidence>
<dbReference type="Proteomes" id="UP001234989">
    <property type="component" value="Chromosome 8"/>
</dbReference>
<feature type="region of interest" description="Disordered" evidence="1">
    <location>
        <begin position="98"/>
        <end position="149"/>
    </location>
</feature>
<name>A0AAF0U8G8_SOLVR</name>
<proteinExistence type="predicted"/>
<accession>A0AAF0U8G8</accession>
<organism evidence="2 3">
    <name type="scientific">Solanum verrucosum</name>
    <dbReference type="NCBI Taxonomy" id="315347"/>
    <lineage>
        <taxon>Eukaryota</taxon>
        <taxon>Viridiplantae</taxon>
        <taxon>Streptophyta</taxon>
        <taxon>Embryophyta</taxon>
        <taxon>Tracheophyta</taxon>
        <taxon>Spermatophyta</taxon>
        <taxon>Magnoliopsida</taxon>
        <taxon>eudicotyledons</taxon>
        <taxon>Gunneridae</taxon>
        <taxon>Pentapetalae</taxon>
        <taxon>asterids</taxon>
        <taxon>lamiids</taxon>
        <taxon>Solanales</taxon>
        <taxon>Solanaceae</taxon>
        <taxon>Solanoideae</taxon>
        <taxon>Solaneae</taxon>
        <taxon>Solanum</taxon>
    </lineage>
</organism>
<reference evidence="2" key="1">
    <citation type="submission" date="2023-08" db="EMBL/GenBank/DDBJ databases">
        <title>A de novo genome assembly of Solanum verrucosum Schlechtendal, a Mexican diploid species geographically isolated from the other diploid A-genome species in potato relatives.</title>
        <authorList>
            <person name="Hosaka K."/>
        </authorList>
    </citation>
    <scope>NUCLEOTIDE SEQUENCE</scope>
    <source>
        <tissue evidence="2">Young leaves</tissue>
    </source>
</reference>
<sequence>MPPATTGDEVRTKEVVVTDSEAETDEEQLGVDEGASYEGFTKIQEAMIESAEQISLEDTPMADPSGVSTADVTLDYVLRSKTRTPNCKKEQRKLKEGTKITCVPSPEGKNQVGQRKEQSANRRVVPRCSARPPKVTDLEDAEGQGKKAMELTKGRIAELIGEPDLLH</sequence>
<evidence type="ECO:0000313" key="3">
    <source>
        <dbReference type="Proteomes" id="UP001234989"/>
    </source>
</evidence>
<protein>
    <submittedName>
        <fullName evidence="2">Uncharacterized protein</fullName>
    </submittedName>
</protein>
<dbReference type="AlphaFoldDB" id="A0AAF0U8G8"/>
<gene>
    <name evidence="2" type="ORF">MTR67_034560</name>
</gene>
<dbReference type="EMBL" id="CP133619">
    <property type="protein sequence ID" value="WMV41175.1"/>
    <property type="molecule type" value="Genomic_DNA"/>
</dbReference>
<evidence type="ECO:0000313" key="2">
    <source>
        <dbReference type="EMBL" id="WMV41175.1"/>
    </source>
</evidence>